<organism evidence="1 3">
    <name type="scientific">Aspergillus lentulus</name>
    <dbReference type="NCBI Taxonomy" id="293939"/>
    <lineage>
        <taxon>Eukaryota</taxon>
        <taxon>Fungi</taxon>
        <taxon>Dikarya</taxon>
        <taxon>Ascomycota</taxon>
        <taxon>Pezizomycotina</taxon>
        <taxon>Eurotiomycetes</taxon>
        <taxon>Eurotiomycetidae</taxon>
        <taxon>Eurotiales</taxon>
        <taxon>Aspergillaceae</taxon>
        <taxon>Aspergillus</taxon>
        <taxon>Aspergillus subgen. Fumigati</taxon>
    </lineage>
</organism>
<dbReference type="Proteomes" id="UP000051487">
    <property type="component" value="Unassembled WGS sequence"/>
</dbReference>
<dbReference type="EMBL" id="BLKI01000002">
    <property type="protein sequence ID" value="GFF61770.1"/>
    <property type="molecule type" value="Genomic_DNA"/>
</dbReference>
<dbReference type="Proteomes" id="UP000465220">
    <property type="component" value="Unassembled WGS sequence"/>
</dbReference>
<protein>
    <submittedName>
        <fullName evidence="1">Uncharacterized protein</fullName>
    </submittedName>
</protein>
<accession>A0AAN4PMX6</accession>
<sequence>MITDFQFSSKLTGLPELVLGGLQELRKEYITDSDGPEKTVRVLKKEKKKMIRSHKVMAYINSACERSQSLLASYFPFDMDDSRYERQVTLTLKVTIKPLLANTDAATKIYVDIDEDFY</sequence>
<evidence type="ECO:0000313" key="2">
    <source>
        <dbReference type="EMBL" id="GFF61770.1"/>
    </source>
</evidence>
<keyword evidence="4" id="KW-1185">Reference proteome</keyword>
<gene>
    <name evidence="1" type="ORF">ALT_6200</name>
    <name evidence="2" type="ORF">IFM60648_00391</name>
</gene>
<reference evidence="1 3" key="1">
    <citation type="submission" date="2015-11" db="EMBL/GenBank/DDBJ databases">
        <title>Aspergillus lentulus strain IFM 54703T.</title>
        <authorList>
            <person name="Kusuya Y."/>
            <person name="Sakai K."/>
            <person name="Kamei K."/>
            <person name="Takahashi H."/>
            <person name="Yaguchi T."/>
        </authorList>
    </citation>
    <scope>NUCLEOTIDE SEQUENCE [LARGE SCALE GENOMIC DNA]</scope>
    <source>
        <strain evidence="1 3">IFM 54703</strain>
    </source>
</reference>
<dbReference type="AlphaFoldDB" id="A0AAN4PMX6"/>
<reference evidence="2 4" key="2">
    <citation type="submission" date="2020-01" db="EMBL/GenBank/DDBJ databases">
        <title>Draft genome sequence of Aspergillus lentulus IFM 60648.</title>
        <authorList>
            <person name="Takahashi H."/>
            <person name="Yaguchi T."/>
        </authorList>
    </citation>
    <scope>NUCLEOTIDE SEQUENCE [LARGE SCALE GENOMIC DNA]</scope>
    <source>
        <strain evidence="2 4">IFM 60648</strain>
    </source>
</reference>
<name>A0AAN4PMX6_ASPLE</name>
<evidence type="ECO:0000313" key="3">
    <source>
        <dbReference type="Proteomes" id="UP000051487"/>
    </source>
</evidence>
<evidence type="ECO:0000313" key="4">
    <source>
        <dbReference type="Proteomes" id="UP000465220"/>
    </source>
</evidence>
<dbReference type="EMBL" id="BCLY01000012">
    <property type="protein sequence ID" value="GAQ08879.1"/>
    <property type="molecule type" value="Genomic_DNA"/>
</dbReference>
<comment type="caution">
    <text evidence="1">The sequence shown here is derived from an EMBL/GenBank/DDBJ whole genome shotgun (WGS) entry which is preliminary data.</text>
</comment>
<proteinExistence type="predicted"/>
<evidence type="ECO:0000313" key="1">
    <source>
        <dbReference type="EMBL" id="GAQ08879.1"/>
    </source>
</evidence>